<dbReference type="EMBL" id="UPTC01002729">
    <property type="protein sequence ID" value="VBB33809.1"/>
    <property type="molecule type" value="Genomic_DNA"/>
</dbReference>
<keyword evidence="2" id="KW-1185">Reference proteome</keyword>
<organism evidence="1 2">
    <name type="scientific">Acanthocheilonema viteae</name>
    <name type="common">Filarial nematode worm</name>
    <name type="synonym">Dipetalonema viteae</name>
    <dbReference type="NCBI Taxonomy" id="6277"/>
    <lineage>
        <taxon>Eukaryota</taxon>
        <taxon>Metazoa</taxon>
        <taxon>Ecdysozoa</taxon>
        <taxon>Nematoda</taxon>
        <taxon>Chromadorea</taxon>
        <taxon>Rhabditida</taxon>
        <taxon>Spirurina</taxon>
        <taxon>Spiruromorpha</taxon>
        <taxon>Filarioidea</taxon>
        <taxon>Onchocercidae</taxon>
        <taxon>Acanthocheilonema</taxon>
    </lineage>
</organism>
<evidence type="ECO:0000313" key="1">
    <source>
        <dbReference type="EMBL" id="VBB33809.1"/>
    </source>
</evidence>
<dbReference type="Proteomes" id="UP000276991">
    <property type="component" value="Unassembled WGS sequence"/>
</dbReference>
<dbReference type="OrthoDB" id="5985519at2759"/>
<protein>
    <submittedName>
        <fullName evidence="1">Uncharacterized protein</fullName>
    </submittedName>
</protein>
<proteinExistence type="predicted"/>
<accession>A0A498SPG0</accession>
<name>A0A498SPG0_ACAVI</name>
<dbReference type="AlphaFoldDB" id="A0A498SPG0"/>
<dbReference type="STRING" id="6277.A0A498SPG0"/>
<reference evidence="1 2" key="1">
    <citation type="submission" date="2018-08" db="EMBL/GenBank/DDBJ databases">
        <authorList>
            <person name="Laetsch R D."/>
            <person name="Stevens L."/>
            <person name="Kumar S."/>
            <person name="Blaxter L. M."/>
        </authorList>
    </citation>
    <scope>NUCLEOTIDE SEQUENCE [LARGE SCALE GENOMIC DNA]</scope>
</reference>
<gene>
    <name evidence="1" type="ORF">NAV_LOCUS8600</name>
</gene>
<sequence>MNRYVRLYYMNILGQLAFYSRIYRMWIEQPSTTHSNFIYAFPQINFSNDLYEVCIRGFKSCIDTIWNDIKKRNAFLFTSDIYDEFLIRKSEVRRLVHQEMFDYDFSAIYLMCWMTMNSINIMERLPYCDIQPISTTIWPSRTLARNLTLDGTMHIALGSFDMEPFRCAKSSFCVNSCNPSPCPGNGTCVLKSSYNEDLTGMYRNLWNVSCECPEPGYIFR</sequence>
<evidence type="ECO:0000313" key="2">
    <source>
        <dbReference type="Proteomes" id="UP000276991"/>
    </source>
</evidence>